<protein>
    <submittedName>
        <fullName evidence="2">AAA family ATPase</fullName>
    </submittedName>
</protein>
<keyword evidence="3" id="KW-1185">Reference proteome</keyword>
<evidence type="ECO:0000313" key="3">
    <source>
        <dbReference type="Proteomes" id="UP001526430"/>
    </source>
</evidence>
<sequence length="393" mass="43206">MLIEHYGLRAHPFLMTPDARLFYASAGHARAYAHLAYGLAQREGFVVVTGEVGAGKTTLVERLCMELDPNLFAVGRIVTSQLESEDLLRLVADCFGVPIEGGKAQLLTGITRALRAGGEAGRRHVLIVDEAQALSHGALEELRMLSNVTENGRAFLQTVLLGQPQLRQLLARPDLEQLRQRILASYHLQPLSSDETQAYVEHRLRAVGWQGRPAWGAGTLQAVHNHTGGVPRRINRLCSRVLLAGALEGAEVLELDLVESTAQELEEDLGGSFVPVPEPTLARAEAVPLHTPRAVEPPSVPHALPMARHEDAAPPQPELRAQRYEAEPPRLTREAQTYVPEQTHREHAHASAVADPRIAALTDQLDTLTRVAARQERVVDRLINLFARRRAGR</sequence>
<dbReference type="EMBL" id="JAPFQI010000001">
    <property type="protein sequence ID" value="MCW8084811.1"/>
    <property type="molecule type" value="Genomic_DNA"/>
</dbReference>
<comment type="caution">
    <text evidence="2">The sequence shown here is derived from an EMBL/GenBank/DDBJ whole genome shotgun (WGS) entry which is preliminary data.</text>
</comment>
<organism evidence="2 3">
    <name type="scientific">Sabulicella glaciei</name>
    <dbReference type="NCBI Taxonomy" id="2984948"/>
    <lineage>
        <taxon>Bacteria</taxon>
        <taxon>Pseudomonadati</taxon>
        <taxon>Pseudomonadota</taxon>
        <taxon>Alphaproteobacteria</taxon>
        <taxon>Acetobacterales</taxon>
        <taxon>Acetobacteraceae</taxon>
        <taxon>Sabulicella</taxon>
    </lineage>
</organism>
<proteinExistence type="predicted"/>
<evidence type="ECO:0000313" key="2">
    <source>
        <dbReference type="EMBL" id="MCW8084811.1"/>
    </source>
</evidence>
<dbReference type="Pfam" id="PF13401">
    <property type="entry name" value="AAA_22"/>
    <property type="match status" value="1"/>
</dbReference>
<dbReference type="RefSeq" id="WP_301588545.1">
    <property type="nucleotide sequence ID" value="NZ_JAPFQI010000001.1"/>
</dbReference>
<gene>
    <name evidence="2" type="ORF">OF850_04160</name>
</gene>
<dbReference type="InterPro" id="IPR052026">
    <property type="entry name" value="ExeA_AAA_ATPase_DNA-bind"/>
</dbReference>
<dbReference type="PANTHER" id="PTHR35894:SF1">
    <property type="entry name" value="PHOSPHORIBULOKINASE _ URIDINE KINASE FAMILY"/>
    <property type="match status" value="1"/>
</dbReference>
<feature type="domain" description="AAA+ ATPase" evidence="1">
    <location>
        <begin position="42"/>
        <end position="247"/>
    </location>
</feature>
<name>A0ABT3NRM3_9PROT</name>
<dbReference type="Proteomes" id="UP001526430">
    <property type="component" value="Unassembled WGS sequence"/>
</dbReference>
<dbReference type="InterPro" id="IPR003593">
    <property type="entry name" value="AAA+_ATPase"/>
</dbReference>
<accession>A0ABT3NRM3</accession>
<dbReference type="Gene3D" id="3.40.50.300">
    <property type="entry name" value="P-loop containing nucleotide triphosphate hydrolases"/>
    <property type="match status" value="1"/>
</dbReference>
<dbReference type="SUPFAM" id="SSF52540">
    <property type="entry name" value="P-loop containing nucleoside triphosphate hydrolases"/>
    <property type="match status" value="1"/>
</dbReference>
<dbReference type="InterPro" id="IPR049945">
    <property type="entry name" value="AAA_22"/>
</dbReference>
<reference evidence="2 3" key="1">
    <citation type="submission" date="2022-10" db="EMBL/GenBank/DDBJ databases">
        <title>Roseococcus glaciei nov., sp. nov., isolated from glacier.</title>
        <authorList>
            <person name="Liu Q."/>
            <person name="Xin Y.-H."/>
        </authorList>
    </citation>
    <scope>NUCLEOTIDE SEQUENCE [LARGE SCALE GENOMIC DNA]</scope>
    <source>
        <strain evidence="2 3">MDT2-1-1</strain>
    </source>
</reference>
<dbReference type="PANTHER" id="PTHR35894">
    <property type="entry name" value="GENERAL SECRETION PATHWAY PROTEIN A-RELATED"/>
    <property type="match status" value="1"/>
</dbReference>
<dbReference type="SMART" id="SM00382">
    <property type="entry name" value="AAA"/>
    <property type="match status" value="1"/>
</dbReference>
<evidence type="ECO:0000259" key="1">
    <source>
        <dbReference type="SMART" id="SM00382"/>
    </source>
</evidence>
<dbReference type="InterPro" id="IPR027417">
    <property type="entry name" value="P-loop_NTPase"/>
</dbReference>